<dbReference type="SFLD" id="SFLDG01129">
    <property type="entry name" value="C1.5:_HAD__Beta-PGM__Phosphata"/>
    <property type="match status" value="1"/>
</dbReference>
<organism evidence="2 3">
    <name type="scientific">Tsuneonella suprasediminis</name>
    <dbReference type="NCBI Taxonomy" id="2306996"/>
    <lineage>
        <taxon>Bacteria</taxon>
        <taxon>Pseudomonadati</taxon>
        <taxon>Pseudomonadota</taxon>
        <taxon>Alphaproteobacteria</taxon>
        <taxon>Sphingomonadales</taxon>
        <taxon>Erythrobacteraceae</taxon>
        <taxon>Tsuneonella</taxon>
    </lineage>
</organism>
<dbReference type="InterPro" id="IPR036412">
    <property type="entry name" value="HAD-like_sf"/>
</dbReference>
<dbReference type="AlphaFoldDB" id="A0A419R223"/>
<evidence type="ECO:0000313" key="2">
    <source>
        <dbReference type="EMBL" id="RJX67964.1"/>
    </source>
</evidence>
<dbReference type="PRINTS" id="PR00413">
    <property type="entry name" value="HADHALOGNASE"/>
</dbReference>
<reference evidence="2 3" key="1">
    <citation type="submission" date="2018-09" db="EMBL/GenBank/DDBJ databases">
        <title>Altererythrobacter sp.Ery1 and Ery12, the genome sequencing of novel strains in genus Alterythrobacter.</title>
        <authorList>
            <person name="Cheng H."/>
            <person name="Wu Y.-H."/>
            <person name="Fang C."/>
            <person name="Xu X.-W."/>
        </authorList>
    </citation>
    <scope>NUCLEOTIDE SEQUENCE [LARGE SCALE GENOMIC DNA]</scope>
    <source>
        <strain evidence="2 3">Ery12</strain>
    </source>
</reference>
<dbReference type="Gene3D" id="3.40.50.1000">
    <property type="entry name" value="HAD superfamily/HAD-like"/>
    <property type="match status" value="1"/>
</dbReference>
<dbReference type="OrthoDB" id="9807742at2"/>
<accession>A0A419R223</accession>
<keyword evidence="3" id="KW-1185">Reference proteome</keyword>
<sequence>MSSTRPTVASRRVRADGSAAAIRSRRQKRQRAPAKAGAFCVTDTNENLPAPSVEAVVFDVGRVLVQWDLRALFAKLIADPDELDWFLANVVTEQWHFQHDAGVPLAEMVPARQAEFPQYADLIAAYATRFLETVPGPVPGSAALVERLHMRGVPLYAITNFGAEFWQMFRPTCPPLDRMRDIVVSGQEKLAKPDPAIFQLAAQRFGRDPQTMLFIDDNAANIASARSLGWQVHHFGAADVLEADLVARGLI</sequence>
<name>A0A419R223_9SPHN</name>
<dbReference type="EMBL" id="RAHJ01000018">
    <property type="protein sequence ID" value="RJX67964.1"/>
    <property type="molecule type" value="Genomic_DNA"/>
</dbReference>
<evidence type="ECO:0000313" key="3">
    <source>
        <dbReference type="Proteomes" id="UP000284322"/>
    </source>
</evidence>
<proteinExistence type="predicted"/>
<dbReference type="Pfam" id="PF00702">
    <property type="entry name" value="Hydrolase"/>
    <property type="match status" value="1"/>
</dbReference>
<dbReference type="InterPro" id="IPR006439">
    <property type="entry name" value="HAD-SF_hydro_IA"/>
</dbReference>
<dbReference type="Proteomes" id="UP000284322">
    <property type="component" value="Unassembled WGS sequence"/>
</dbReference>
<gene>
    <name evidence="2" type="ORF">D6858_08445</name>
</gene>
<evidence type="ECO:0000256" key="1">
    <source>
        <dbReference type="SAM" id="MobiDB-lite"/>
    </source>
</evidence>
<feature type="region of interest" description="Disordered" evidence="1">
    <location>
        <begin position="1"/>
        <end position="36"/>
    </location>
</feature>
<dbReference type="NCBIfam" id="TIGR01509">
    <property type="entry name" value="HAD-SF-IA-v3"/>
    <property type="match status" value="1"/>
</dbReference>
<comment type="caution">
    <text evidence="2">The sequence shown here is derived from an EMBL/GenBank/DDBJ whole genome shotgun (WGS) entry which is preliminary data.</text>
</comment>
<dbReference type="PANTHER" id="PTHR43611">
    <property type="entry name" value="ALPHA-D-GLUCOSE 1-PHOSPHATE PHOSPHATASE"/>
    <property type="match status" value="1"/>
</dbReference>
<dbReference type="PANTHER" id="PTHR43611:SF3">
    <property type="entry name" value="FLAVIN MONONUCLEOTIDE HYDROLASE 1, CHLOROPLATIC"/>
    <property type="match status" value="1"/>
</dbReference>
<dbReference type="InterPro" id="IPR023214">
    <property type="entry name" value="HAD_sf"/>
</dbReference>
<dbReference type="CDD" id="cd02603">
    <property type="entry name" value="HAD_sEH-N_like"/>
    <property type="match status" value="1"/>
</dbReference>
<feature type="compositionally biased region" description="Basic residues" evidence="1">
    <location>
        <begin position="23"/>
        <end position="32"/>
    </location>
</feature>
<protein>
    <submittedName>
        <fullName evidence="2">HAD family phosphatase</fullName>
    </submittedName>
</protein>
<dbReference type="SFLD" id="SFLDS00003">
    <property type="entry name" value="Haloacid_Dehalogenase"/>
    <property type="match status" value="1"/>
</dbReference>
<dbReference type="SUPFAM" id="SSF56784">
    <property type="entry name" value="HAD-like"/>
    <property type="match status" value="1"/>
</dbReference>